<organism evidence="1 2">
    <name type="scientific">Xanthomonas nasturtii</name>
    <dbReference type="NCBI Taxonomy" id="1843581"/>
    <lineage>
        <taxon>Bacteria</taxon>
        <taxon>Pseudomonadati</taxon>
        <taxon>Pseudomonadota</taxon>
        <taxon>Gammaproteobacteria</taxon>
        <taxon>Lysobacterales</taxon>
        <taxon>Lysobacteraceae</taxon>
        <taxon>Xanthomonas</taxon>
    </lineage>
</organism>
<proteinExistence type="predicted"/>
<name>A0A3E1KJW3_9XANT</name>
<dbReference type="EMBL" id="QUZM01000017">
    <property type="protein sequence ID" value="RFF39031.1"/>
    <property type="molecule type" value="Genomic_DNA"/>
</dbReference>
<evidence type="ECO:0000313" key="1">
    <source>
        <dbReference type="EMBL" id="RFF39031.1"/>
    </source>
</evidence>
<protein>
    <submittedName>
        <fullName evidence="1">Uncharacterized protein</fullName>
    </submittedName>
</protein>
<gene>
    <name evidence="1" type="ORF">DZD52_10595</name>
</gene>
<accession>A0A3E1KJW3</accession>
<sequence length="79" mass="8632">MLTEHSFVVVEVIPKPIAQIIELIIVVGIDQLLGVGTSSVSLKTHCIQGVTLNKDSRKATIRMTHHRRVGLVGENFDDG</sequence>
<evidence type="ECO:0000313" key="2">
    <source>
        <dbReference type="Proteomes" id="UP000259570"/>
    </source>
</evidence>
<dbReference type="Proteomes" id="UP000259570">
    <property type="component" value="Unassembled WGS sequence"/>
</dbReference>
<comment type="caution">
    <text evidence="1">The sequence shown here is derived from an EMBL/GenBank/DDBJ whole genome shotgun (WGS) entry which is preliminary data.</text>
</comment>
<reference evidence="1 2" key="1">
    <citation type="submission" date="2018-08" db="EMBL/GenBank/DDBJ databases">
        <title>Genome sequencing of X. nasturtii WHRI 8984.</title>
        <authorList>
            <person name="Studholme D.J."/>
            <person name="Mchugh J."/>
            <person name="Vicente J."/>
        </authorList>
    </citation>
    <scope>NUCLEOTIDE SEQUENCE [LARGE SCALE GENOMIC DNA]</scope>
    <source>
        <strain evidence="1 2">WHRI 8984</strain>
    </source>
</reference>
<dbReference type="AlphaFoldDB" id="A0A3E1KJW3"/>